<evidence type="ECO:0000313" key="1">
    <source>
        <dbReference type="EMBL" id="KAK4226711.1"/>
    </source>
</evidence>
<dbReference type="AlphaFoldDB" id="A0AAN7GTL7"/>
<protein>
    <recommendedName>
        <fullName evidence="3">Protein kinase domain-containing protein</fullName>
    </recommendedName>
</protein>
<dbReference type="PANTHER" id="PTHR21310:SF15">
    <property type="entry name" value="AMINOGLYCOSIDE PHOSPHOTRANSFERASE DOMAIN-CONTAINING PROTEIN"/>
    <property type="match status" value="1"/>
</dbReference>
<dbReference type="InterPro" id="IPR011009">
    <property type="entry name" value="Kinase-like_dom_sf"/>
</dbReference>
<dbReference type="InterPro" id="IPR051678">
    <property type="entry name" value="AGP_Transferase"/>
</dbReference>
<proteinExistence type="predicted"/>
<dbReference type="EMBL" id="MU865343">
    <property type="protein sequence ID" value="KAK4226711.1"/>
    <property type="molecule type" value="Genomic_DNA"/>
</dbReference>
<dbReference type="SUPFAM" id="SSF56112">
    <property type="entry name" value="Protein kinase-like (PK-like)"/>
    <property type="match status" value="1"/>
</dbReference>
<reference evidence="1" key="2">
    <citation type="submission" date="2023-05" db="EMBL/GenBank/DDBJ databases">
        <authorList>
            <consortium name="Lawrence Berkeley National Laboratory"/>
            <person name="Steindorff A."/>
            <person name="Hensen N."/>
            <person name="Bonometti L."/>
            <person name="Westerberg I."/>
            <person name="Brannstrom I.O."/>
            <person name="Guillou S."/>
            <person name="Cros-Aarteil S."/>
            <person name="Calhoun S."/>
            <person name="Haridas S."/>
            <person name="Kuo A."/>
            <person name="Mondo S."/>
            <person name="Pangilinan J."/>
            <person name="Riley R."/>
            <person name="Labutti K."/>
            <person name="Andreopoulos B."/>
            <person name="Lipzen A."/>
            <person name="Chen C."/>
            <person name="Yanf M."/>
            <person name="Daum C."/>
            <person name="Ng V."/>
            <person name="Clum A."/>
            <person name="Ohm R."/>
            <person name="Martin F."/>
            <person name="Silar P."/>
            <person name="Natvig D."/>
            <person name="Lalanne C."/>
            <person name="Gautier V."/>
            <person name="Ament-Velasquez S.L."/>
            <person name="Kruys A."/>
            <person name="Hutchinson M.I."/>
            <person name="Powell A.J."/>
            <person name="Barry K."/>
            <person name="Miller A.N."/>
            <person name="Grigoriev I.V."/>
            <person name="Debuchy R."/>
            <person name="Gladieux P."/>
            <person name="Thoren M.H."/>
            <person name="Johannesson H."/>
        </authorList>
    </citation>
    <scope>NUCLEOTIDE SEQUENCE</scope>
    <source>
        <strain evidence="1">CBS 990.96</strain>
    </source>
</reference>
<dbReference type="Proteomes" id="UP001301958">
    <property type="component" value="Unassembled WGS sequence"/>
</dbReference>
<comment type="caution">
    <text evidence="1">The sequence shown here is derived from an EMBL/GenBank/DDBJ whole genome shotgun (WGS) entry which is preliminary data.</text>
</comment>
<organism evidence="1 2">
    <name type="scientific">Podospora fimiseda</name>
    <dbReference type="NCBI Taxonomy" id="252190"/>
    <lineage>
        <taxon>Eukaryota</taxon>
        <taxon>Fungi</taxon>
        <taxon>Dikarya</taxon>
        <taxon>Ascomycota</taxon>
        <taxon>Pezizomycotina</taxon>
        <taxon>Sordariomycetes</taxon>
        <taxon>Sordariomycetidae</taxon>
        <taxon>Sordariales</taxon>
        <taxon>Podosporaceae</taxon>
        <taxon>Podospora</taxon>
    </lineage>
</organism>
<dbReference type="PANTHER" id="PTHR21310">
    <property type="entry name" value="AMINOGLYCOSIDE PHOSPHOTRANSFERASE-RELATED-RELATED"/>
    <property type="match status" value="1"/>
</dbReference>
<sequence length="371" mass="40625">MVDNQKIIPDQEILLGIFPEIPNIPKDSYSIISNNFDRCTFRLSLDTEPKPGFPADLLIRLEAAGSHLPAVAELQRLAHMQIPGLVPATLQVGTVVNEAGKKLDYSITPFLTGTTVLEHVWNGLDGTNQRSLMDSVFEAMQNLQKLPVTSAVIHQVGSTSQSNSSKDLLLGGPDAEYHGGIKELLAGLINQKSAKLRCQVVSTADGIAVHSAATDDRINNVEITQHHLGNILASIVFCHNDLEPRNILVKKTGDDKKAGCLLGSSNLSFNWYSLFKERTAALLPTGAGQAKLIEAIVAIADSNSQAMPRNVGVRVQGKWRERERLRISKDYTHGWIREDGHDGATDVPVFKKQDDENLELEVLKELGYIIS</sequence>
<gene>
    <name evidence="1" type="ORF">QBC38DRAFT_528173</name>
</gene>
<evidence type="ECO:0008006" key="3">
    <source>
        <dbReference type="Google" id="ProtNLM"/>
    </source>
</evidence>
<name>A0AAN7GTL7_9PEZI</name>
<evidence type="ECO:0000313" key="2">
    <source>
        <dbReference type="Proteomes" id="UP001301958"/>
    </source>
</evidence>
<keyword evidence="2" id="KW-1185">Reference proteome</keyword>
<reference evidence="1" key="1">
    <citation type="journal article" date="2023" name="Mol. Phylogenet. Evol.">
        <title>Genome-scale phylogeny and comparative genomics of the fungal order Sordariales.</title>
        <authorList>
            <person name="Hensen N."/>
            <person name="Bonometti L."/>
            <person name="Westerberg I."/>
            <person name="Brannstrom I.O."/>
            <person name="Guillou S."/>
            <person name="Cros-Aarteil S."/>
            <person name="Calhoun S."/>
            <person name="Haridas S."/>
            <person name="Kuo A."/>
            <person name="Mondo S."/>
            <person name="Pangilinan J."/>
            <person name="Riley R."/>
            <person name="LaButti K."/>
            <person name="Andreopoulos B."/>
            <person name="Lipzen A."/>
            <person name="Chen C."/>
            <person name="Yan M."/>
            <person name="Daum C."/>
            <person name="Ng V."/>
            <person name="Clum A."/>
            <person name="Steindorff A."/>
            <person name="Ohm R.A."/>
            <person name="Martin F."/>
            <person name="Silar P."/>
            <person name="Natvig D.O."/>
            <person name="Lalanne C."/>
            <person name="Gautier V."/>
            <person name="Ament-Velasquez S.L."/>
            <person name="Kruys A."/>
            <person name="Hutchinson M.I."/>
            <person name="Powell A.J."/>
            <person name="Barry K."/>
            <person name="Miller A.N."/>
            <person name="Grigoriev I.V."/>
            <person name="Debuchy R."/>
            <person name="Gladieux P."/>
            <person name="Hiltunen Thoren M."/>
            <person name="Johannesson H."/>
        </authorList>
    </citation>
    <scope>NUCLEOTIDE SEQUENCE</scope>
    <source>
        <strain evidence="1">CBS 990.96</strain>
    </source>
</reference>
<accession>A0AAN7GTL7</accession>